<evidence type="ECO:0000256" key="2">
    <source>
        <dbReference type="ARBA" id="ARBA00006375"/>
    </source>
</evidence>
<sequence length="300" mass="32724">MDAFIDATNAGVGSACSKLIVYPFDLIKTRMATTGKNIQDTVDDLKTEGGGVGGLYKGIGPKMVKSVTGKFFYFYLYTTLSKLRLAMMEDPSKGLDTASNLVIGYFSEILELPIVMPLEAVVSRVQAAKDSRTSALDIARQMYAKGGLACFYVSLDAYILGATQPAIQMSIYDQVRRIMLRNRTGDLSALESFSLATLAGCFAVTAAYPMDMCRCIAQTETEDGKEKKNIFQAMRHILKTEGFQGLFKGLSAQLFQAVLSASIMLMVKERIQAATTRILVSMFVALGLYKPKPVSPELLA</sequence>
<feature type="repeat" description="Solcar" evidence="8">
    <location>
        <begin position="1"/>
        <end position="83"/>
    </location>
</feature>
<dbReference type="PROSITE" id="PS50920">
    <property type="entry name" value="SOLCAR"/>
    <property type="match status" value="3"/>
</dbReference>
<evidence type="ECO:0000256" key="7">
    <source>
        <dbReference type="ARBA" id="ARBA00023136"/>
    </source>
</evidence>
<dbReference type="AlphaFoldDB" id="A0A2R5G4J5"/>
<dbReference type="InterPro" id="IPR052217">
    <property type="entry name" value="Mito/Peroxisomal_Carrier"/>
</dbReference>
<gene>
    <name evidence="10" type="ORF">FCC1311_021662</name>
</gene>
<dbReference type="PANTHER" id="PTHR45939">
    <property type="entry name" value="PEROXISOMAL MEMBRANE PROTEIN PMP34-RELATED"/>
    <property type="match status" value="1"/>
</dbReference>
<dbReference type="GO" id="GO:0016020">
    <property type="term" value="C:membrane"/>
    <property type="evidence" value="ECO:0007669"/>
    <property type="project" value="UniProtKB-SubCell"/>
</dbReference>
<evidence type="ECO:0000256" key="9">
    <source>
        <dbReference type="RuleBase" id="RU000488"/>
    </source>
</evidence>
<comment type="caution">
    <text evidence="10">The sequence shown here is derived from an EMBL/GenBank/DDBJ whole genome shotgun (WGS) entry which is preliminary data.</text>
</comment>
<evidence type="ECO:0000256" key="1">
    <source>
        <dbReference type="ARBA" id="ARBA00004141"/>
    </source>
</evidence>
<evidence type="ECO:0000313" key="11">
    <source>
        <dbReference type="Proteomes" id="UP000241890"/>
    </source>
</evidence>
<dbReference type="Gene3D" id="1.50.40.10">
    <property type="entry name" value="Mitochondrial carrier domain"/>
    <property type="match status" value="1"/>
</dbReference>
<name>A0A2R5G4J5_9STRA</name>
<feature type="repeat" description="Solcar" evidence="8">
    <location>
        <begin position="95"/>
        <end position="178"/>
    </location>
</feature>
<organism evidence="10 11">
    <name type="scientific">Hondaea fermentalgiana</name>
    <dbReference type="NCBI Taxonomy" id="2315210"/>
    <lineage>
        <taxon>Eukaryota</taxon>
        <taxon>Sar</taxon>
        <taxon>Stramenopiles</taxon>
        <taxon>Bigyra</taxon>
        <taxon>Labyrinthulomycetes</taxon>
        <taxon>Thraustochytrida</taxon>
        <taxon>Thraustochytriidae</taxon>
        <taxon>Hondaea</taxon>
    </lineage>
</organism>
<dbReference type="PANTHER" id="PTHR45939:SF1">
    <property type="entry name" value="MITOCHONDRIAL THIAMINE PYROPHOSPHATE CARRIER 1-RELATED"/>
    <property type="match status" value="1"/>
</dbReference>
<dbReference type="OrthoDB" id="446044at2759"/>
<evidence type="ECO:0000313" key="10">
    <source>
        <dbReference type="EMBL" id="GBG25946.1"/>
    </source>
</evidence>
<keyword evidence="3 9" id="KW-0813">Transport</keyword>
<evidence type="ECO:0000256" key="6">
    <source>
        <dbReference type="ARBA" id="ARBA00022989"/>
    </source>
</evidence>
<protein>
    <submittedName>
        <fullName evidence="10">Mitochondrial carrier protein</fullName>
    </submittedName>
</protein>
<reference evidence="10 11" key="1">
    <citation type="submission" date="2017-12" db="EMBL/GenBank/DDBJ databases">
        <title>Sequencing, de novo assembly and annotation of complete genome of a new Thraustochytrid species, strain FCC1311.</title>
        <authorList>
            <person name="Sedici K."/>
            <person name="Godart F."/>
            <person name="Aiese Cigliano R."/>
            <person name="Sanseverino W."/>
            <person name="Barakat M."/>
            <person name="Ortet P."/>
            <person name="Marechal E."/>
            <person name="Cagnac O."/>
            <person name="Amato A."/>
        </authorList>
    </citation>
    <scope>NUCLEOTIDE SEQUENCE [LARGE SCALE GENOMIC DNA]</scope>
</reference>
<dbReference type="GO" id="GO:0015217">
    <property type="term" value="F:ADP transmembrane transporter activity"/>
    <property type="evidence" value="ECO:0007669"/>
    <property type="project" value="TreeGrafter"/>
</dbReference>
<feature type="repeat" description="Solcar" evidence="8">
    <location>
        <begin position="187"/>
        <end position="274"/>
    </location>
</feature>
<comment type="similarity">
    <text evidence="2 9">Belongs to the mitochondrial carrier (TC 2.A.29) family.</text>
</comment>
<evidence type="ECO:0000256" key="5">
    <source>
        <dbReference type="ARBA" id="ARBA00022737"/>
    </source>
</evidence>
<keyword evidence="5" id="KW-0677">Repeat</keyword>
<dbReference type="InterPro" id="IPR023395">
    <property type="entry name" value="MCP_dom_sf"/>
</dbReference>
<dbReference type="InParanoid" id="A0A2R5G4J5"/>
<dbReference type="InterPro" id="IPR018108">
    <property type="entry name" value="MCP_transmembrane"/>
</dbReference>
<comment type="subcellular location">
    <subcellularLocation>
        <location evidence="1">Membrane</location>
        <topology evidence="1">Multi-pass membrane protein</topology>
    </subcellularLocation>
</comment>
<proteinExistence type="inferred from homology"/>
<dbReference type="EMBL" id="BEYU01000017">
    <property type="protein sequence ID" value="GBG25946.1"/>
    <property type="molecule type" value="Genomic_DNA"/>
</dbReference>
<evidence type="ECO:0000256" key="3">
    <source>
        <dbReference type="ARBA" id="ARBA00022448"/>
    </source>
</evidence>
<keyword evidence="11" id="KW-1185">Reference proteome</keyword>
<keyword evidence="7 8" id="KW-0472">Membrane</keyword>
<dbReference type="Pfam" id="PF00153">
    <property type="entry name" value="Mito_carr"/>
    <property type="match status" value="3"/>
</dbReference>
<evidence type="ECO:0000256" key="4">
    <source>
        <dbReference type="ARBA" id="ARBA00022692"/>
    </source>
</evidence>
<dbReference type="Proteomes" id="UP000241890">
    <property type="component" value="Unassembled WGS sequence"/>
</dbReference>
<keyword evidence="6" id="KW-1133">Transmembrane helix</keyword>
<evidence type="ECO:0000256" key="8">
    <source>
        <dbReference type="PROSITE-ProRule" id="PRU00282"/>
    </source>
</evidence>
<keyword evidence="4 8" id="KW-0812">Transmembrane</keyword>
<dbReference type="SUPFAM" id="SSF103506">
    <property type="entry name" value="Mitochondrial carrier"/>
    <property type="match status" value="1"/>
</dbReference>
<accession>A0A2R5G4J5</accession>